<proteinExistence type="predicted"/>
<dbReference type="InterPro" id="IPR038770">
    <property type="entry name" value="Na+/solute_symporter_sf"/>
</dbReference>
<evidence type="ECO:0000313" key="12">
    <source>
        <dbReference type="Proteomes" id="UP000246278"/>
    </source>
</evidence>
<dbReference type="PANTHER" id="PTHR32507">
    <property type="entry name" value="NA(+)/H(+) ANTIPORTER 1"/>
    <property type="match status" value="1"/>
</dbReference>
<dbReference type="Gene3D" id="1.20.1530.20">
    <property type="match status" value="1"/>
</dbReference>
<feature type="transmembrane region" description="Helical" evidence="9">
    <location>
        <begin position="57"/>
        <end position="77"/>
    </location>
</feature>
<dbReference type="GO" id="GO:1902600">
    <property type="term" value="P:proton transmembrane transport"/>
    <property type="evidence" value="ECO:0007669"/>
    <property type="project" value="InterPro"/>
</dbReference>
<evidence type="ECO:0000256" key="9">
    <source>
        <dbReference type="SAM" id="Phobius"/>
    </source>
</evidence>
<evidence type="ECO:0000256" key="3">
    <source>
        <dbReference type="ARBA" id="ARBA00022449"/>
    </source>
</evidence>
<dbReference type="Pfam" id="PF00999">
    <property type="entry name" value="Na_H_Exchanger"/>
    <property type="match status" value="1"/>
</dbReference>
<evidence type="ECO:0000259" key="10">
    <source>
        <dbReference type="Pfam" id="PF00999"/>
    </source>
</evidence>
<feature type="transmembrane region" description="Helical" evidence="9">
    <location>
        <begin position="317"/>
        <end position="337"/>
    </location>
</feature>
<organism evidence="11 12">
    <name type="scientific">Prosthecochloris marina</name>
    <dbReference type="NCBI Taxonomy" id="2017681"/>
    <lineage>
        <taxon>Bacteria</taxon>
        <taxon>Pseudomonadati</taxon>
        <taxon>Chlorobiota</taxon>
        <taxon>Chlorobiia</taxon>
        <taxon>Chlorobiales</taxon>
        <taxon>Chlorobiaceae</taxon>
        <taxon>Prosthecochloris</taxon>
    </lineage>
</organism>
<comment type="caution">
    <text evidence="11">The sequence shown here is derived from an EMBL/GenBank/DDBJ whole genome shotgun (WGS) entry which is preliminary data.</text>
</comment>
<keyword evidence="7" id="KW-0406">Ion transport</keyword>
<evidence type="ECO:0000256" key="6">
    <source>
        <dbReference type="ARBA" id="ARBA00022989"/>
    </source>
</evidence>
<accession>A0A317T5Z2</accession>
<dbReference type="RefSeq" id="WP_110023236.1">
    <property type="nucleotide sequence ID" value="NZ_PDNZ01000004.1"/>
</dbReference>
<feature type="transmembrane region" description="Helical" evidence="9">
    <location>
        <begin position="184"/>
        <end position="205"/>
    </location>
</feature>
<feature type="transmembrane region" description="Helical" evidence="9">
    <location>
        <begin position="33"/>
        <end position="51"/>
    </location>
</feature>
<reference evidence="12" key="1">
    <citation type="submission" date="2017-10" db="EMBL/GenBank/DDBJ databases">
        <authorList>
            <person name="Gaisin V.A."/>
            <person name="Rysina M.S."/>
            <person name="Grouzdev D.S."/>
        </authorList>
    </citation>
    <scope>NUCLEOTIDE SEQUENCE [LARGE SCALE GENOMIC DNA]</scope>
    <source>
        <strain evidence="12">V1</strain>
    </source>
</reference>
<evidence type="ECO:0000256" key="1">
    <source>
        <dbReference type="ARBA" id="ARBA00004651"/>
    </source>
</evidence>
<keyword evidence="6 9" id="KW-1133">Transmembrane helix</keyword>
<dbReference type="GO" id="GO:0015297">
    <property type="term" value="F:antiporter activity"/>
    <property type="evidence" value="ECO:0007669"/>
    <property type="project" value="UniProtKB-KW"/>
</dbReference>
<gene>
    <name evidence="11" type="ORF">CR164_07125</name>
</gene>
<evidence type="ECO:0000256" key="4">
    <source>
        <dbReference type="ARBA" id="ARBA00022475"/>
    </source>
</evidence>
<feature type="transmembrane region" description="Helical" evidence="9">
    <location>
        <begin position="349"/>
        <end position="370"/>
    </location>
</feature>
<keyword evidence="2" id="KW-0813">Transport</keyword>
<dbReference type="EMBL" id="PDNZ01000004">
    <property type="protein sequence ID" value="PWW82102.1"/>
    <property type="molecule type" value="Genomic_DNA"/>
</dbReference>
<feature type="transmembrane region" description="Helical" evidence="9">
    <location>
        <begin position="382"/>
        <end position="402"/>
    </location>
</feature>
<keyword evidence="5 9" id="KW-0812">Transmembrane</keyword>
<protein>
    <submittedName>
        <fullName evidence="11">Sodium:proton exchanger</fullName>
    </submittedName>
</protein>
<dbReference type="AlphaFoldDB" id="A0A317T5Z2"/>
<name>A0A317T5Z2_9CHLB</name>
<evidence type="ECO:0000256" key="2">
    <source>
        <dbReference type="ARBA" id="ARBA00022448"/>
    </source>
</evidence>
<evidence type="ECO:0000256" key="5">
    <source>
        <dbReference type="ARBA" id="ARBA00022692"/>
    </source>
</evidence>
<evidence type="ECO:0000256" key="7">
    <source>
        <dbReference type="ARBA" id="ARBA00023065"/>
    </source>
</evidence>
<feature type="transmembrane region" description="Helical" evidence="9">
    <location>
        <begin position="292"/>
        <end position="311"/>
    </location>
</feature>
<keyword evidence="3" id="KW-0050">Antiport</keyword>
<dbReference type="OrthoDB" id="597874at2"/>
<feature type="transmembrane region" description="Helical" evidence="9">
    <location>
        <begin position="6"/>
        <end position="24"/>
    </location>
</feature>
<feature type="transmembrane region" description="Helical" evidence="9">
    <location>
        <begin position="150"/>
        <end position="172"/>
    </location>
</feature>
<feature type="transmembrane region" description="Helical" evidence="9">
    <location>
        <begin position="119"/>
        <end position="138"/>
    </location>
</feature>
<dbReference type="PANTHER" id="PTHR32507:SF0">
    <property type="entry name" value="NA(+)_H(+) ANTIPORTER 2-RELATED"/>
    <property type="match status" value="1"/>
</dbReference>
<dbReference type="GO" id="GO:0005886">
    <property type="term" value="C:plasma membrane"/>
    <property type="evidence" value="ECO:0007669"/>
    <property type="project" value="UniProtKB-SubCell"/>
</dbReference>
<sequence length="417" mass="45312">MDVSFFAALIGGIIVLGVLGDFLFTKTKIPTPVILMFAGIVLGPATHILKSDIFFEIAPYFGTFALILILFEGGLDLEFDLVIRQFSSALLLGFLSFTVGAAGVTSICLILFQMEMTDALFYGFIFGGTSPAVILPVLPRLSITKNLKTLLTLEAVISEVLTVISVIIYIKILKGGQYEGISILNHILASIGISILLAAVSGLVWSRFMGYFSKQNLAYMLTLGFILLLYTLTDFLGGEGAITILAFGILLGNSKILATKSQSVLQKLNSTVNIADFEIDEVVKKINAELTFLVRTFFFVFIGLLVDFTFFTLDVLLIAVAILTIFFISRIATINIVRPLSPSLKSAHISSTLGLIPRGLATAVMAFTLLNSGVFTSSQLLSVVFAVILASNLLMSVFVYYYESRCRRTAKNEDASN</sequence>
<feature type="transmembrane region" description="Helical" evidence="9">
    <location>
        <begin position="89"/>
        <end position="113"/>
    </location>
</feature>
<dbReference type="Proteomes" id="UP000246278">
    <property type="component" value="Unassembled WGS sequence"/>
</dbReference>
<feature type="transmembrane region" description="Helical" evidence="9">
    <location>
        <begin position="217"/>
        <end position="235"/>
    </location>
</feature>
<keyword evidence="4" id="KW-1003">Cell membrane</keyword>
<evidence type="ECO:0000256" key="8">
    <source>
        <dbReference type="ARBA" id="ARBA00023136"/>
    </source>
</evidence>
<comment type="subcellular location">
    <subcellularLocation>
        <location evidence="1">Cell membrane</location>
        <topology evidence="1">Multi-pass membrane protein</topology>
    </subcellularLocation>
</comment>
<dbReference type="InterPro" id="IPR006153">
    <property type="entry name" value="Cation/H_exchanger_TM"/>
</dbReference>
<feature type="domain" description="Cation/H+ exchanger transmembrane" evidence="10">
    <location>
        <begin position="15"/>
        <end position="393"/>
    </location>
</feature>
<keyword evidence="12" id="KW-1185">Reference proteome</keyword>
<keyword evidence="8 9" id="KW-0472">Membrane</keyword>
<evidence type="ECO:0000313" key="11">
    <source>
        <dbReference type="EMBL" id="PWW82102.1"/>
    </source>
</evidence>